<sequence>MNREYHHWYSPRLGRDMEFLVFGHAGAKVLIFPTRDGRFFEYENLGIVERLRNKIEAGYLQLYCVDSIDHETFYCFWRKPQDRIQRHMYFEDYVLNEIMPFMALKNPHPCVIAHGCSLGAFHAANIAFRHPQLFKKLVAFSGRFDLTLEVECFKNLFDGYYDENIYFHTPSHFLPNLACEAQLSAIRQMDITLVIGKQDPFLANNHALSRVLAEKGVAHALYEWEGRAHQGHYWRRMAPLYL</sequence>
<dbReference type="InterPro" id="IPR050583">
    <property type="entry name" value="Mycobacterial_A85_antigen"/>
</dbReference>
<accession>A0A177N630</accession>
<organism evidence="1 2">
    <name type="scientific">Methylomonas koyamae</name>
    <dbReference type="NCBI Taxonomy" id="702114"/>
    <lineage>
        <taxon>Bacteria</taxon>
        <taxon>Pseudomonadati</taxon>
        <taxon>Pseudomonadota</taxon>
        <taxon>Gammaproteobacteria</taxon>
        <taxon>Methylococcales</taxon>
        <taxon>Methylococcaceae</taxon>
        <taxon>Methylomonas</taxon>
    </lineage>
</organism>
<dbReference type="Gene3D" id="3.40.50.1820">
    <property type="entry name" value="alpha/beta hydrolase"/>
    <property type="match status" value="1"/>
</dbReference>
<evidence type="ECO:0000313" key="1">
    <source>
        <dbReference type="EMBL" id="OAI13301.1"/>
    </source>
</evidence>
<dbReference type="AlphaFoldDB" id="A0A177N630"/>
<comment type="caution">
    <text evidence="1">The sequence shown here is derived from an EMBL/GenBank/DDBJ whole genome shotgun (WGS) entry which is preliminary data.</text>
</comment>
<dbReference type="OrthoDB" id="9775130at2"/>
<dbReference type="EMBL" id="LUUJ01000101">
    <property type="protein sequence ID" value="OAI13301.1"/>
    <property type="molecule type" value="Genomic_DNA"/>
</dbReference>
<dbReference type="PANTHER" id="PTHR48098">
    <property type="entry name" value="ENTEROCHELIN ESTERASE-RELATED"/>
    <property type="match status" value="1"/>
</dbReference>
<gene>
    <name evidence="1" type="ORF">A1507_17130</name>
</gene>
<dbReference type="InterPro" id="IPR029058">
    <property type="entry name" value="AB_hydrolase_fold"/>
</dbReference>
<dbReference type="InterPro" id="IPR000801">
    <property type="entry name" value="Esterase-like"/>
</dbReference>
<evidence type="ECO:0000313" key="2">
    <source>
        <dbReference type="Proteomes" id="UP000077857"/>
    </source>
</evidence>
<dbReference type="RefSeq" id="WP_064041485.1">
    <property type="nucleotide sequence ID" value="NZ_LUUJ01000101.1"/>
</dbReference>
<dbReference type="Pfam" id="PF00756">
    <property type="entry name" value="Esterase"/>
    <property type="match status" value="1"/>
</dbReference>
<reference evidence="1 2" key="1">
    <citation type="submission" date="2016-03" db="EMBL/GenBank/DDBJ databases">
        <authorList>
            <person name="Ploux O."/>
        </authorList>
    </citation>
    <scope>NUCLEOTIDE SEQUENCE [LARGE SCALE GENOMIC DNA]</scope>
    <source>
        <strain evidence="1 2">R-45378</strain>
    </source>
</reference>
<protein>
    <submittedName>
        <fullName evidence="1">Esterase</fullName>
    </submittedName>
</protein>
<proteinExistence type="predicted"/>
<dbReference type="SUPFAM" id="SSF53474">
    <property type="entry name" value="alpha/beta-Hydrolases"/>
    <property type="match status" value="1"/>
</dbReference>
<dbReference type="PANTHER" id="PTHR48098:SF3">
    <property type="entry name" value="IRON(III) ENTEROBACTIN ESTERASE"/>
    <property type="match status" value="1"/>
</dbReference>
<name>A0A177N630_9GAMM</name>
<dbReference type="Proteomes" id="UP000077857">
    <property type="component" value="Unassembled WGS sequence"/>
</dbReference>